<protein>
    <submittedName>
        <fullName evidence="1">Putative signal peptide protein</fullName>
    </submittedName>
</protein>
<comment type="caution">
    <text evidence="1">The sequence shown here is derived from an EMBL/GenBank/DDBJ whole genome shotgun (WGS) entry which is preliminary data.</text>
</comment>
<dbReference type="VEuPathDB" id="FungiDB:VP01_5606g3"/>
<evidence type="ECO:0000313" key="2">
    <source>
        <dbReference type="Proteomes" id="UP000037035"/>
    </source>
</evidence>
<evidence type="ECO:0000313" key="1">
    <source>
        <dbReference type="EMBL" id="KNZ48516.1"/>
    </source>
</evidence>
<sequence>MEITTVFLVFFNVPLNVMNICPTAEASSPCGDCSYQQQMLQHSWCLYLAAPPIAIWNSTVVRVCVVR</sequence>
<gene>
    <name evidence="1" type="ORF">VP01_5606g3</name>
</gene>
<keyword evidence="2" id="KW-1185">Reference proteome</keyword>
<dbReference type="EMBL" id="LAVV01010837">
    <property type="protein sequence ID" value="KNZ48516.1"/>
    <property type="molecule type" value="Genomic_DNA"/>
</dbReference>
<dbReference type="AlphaFoldDB" id="A0A0L6UJ01"/>
<proteinExistence type="predicted"/>
<organism evidence="1 2">
    <name type="scientific">Puccinia sorghi</name>
    <dbReference type="NCBI Taxonomy" id="27349"/>
    <lineage>
        <taxon>Eukaryota</taxon>
        <taxon>Fungi</taxon>
        <taxon>Dikarya</taxon>
        <taxon>Basidiomycota</taxon>
        <taxon>Pucciniomycotina</taxon>
        <taxon>Pucciniomycetes</taxon>
        <taxon>Pucciniales</taxon>
        <taxon>Pucciniaceae</taxon>
        <taxon>Puccinia</taxon>
    </lineage>
</organism>
<accession>A0A0L6UJ01</accession>
<reference evidence="1 2" key="1">
    <citation type="submission" date="2015-08" db="EMBL/GenBank/DDBJ databases">
        <title>Next Generation Sequencing and Analysis of the Genome of Puccinia sorghi L Schw, the Causal Agent of Maize Common Rust.</title>
        <authorList>
            <person name="Rochi L."/>
            <person name="Burguener G."/>
            <person name="Darino M."/>
            <person name="Turjanski A."/>
            <person name="Kreff E."/>
            <person name="Dieguez M.J."/>
            <person name="Sacco F."/>
        </authorList>
    </citation>
    <scope>NUCLEOTIDE SEQUENCE [LARGE SCALE GENOMIC DNA]</scope>
    <source>
        <strain evidence="1 2">RO10H11247</strain>
    </source>
</reference>
<name>A0A0L6UJ01_9BASI</name>
<dbReference type="Proteomes" id="UP000037035">
    <property type="component" value="Unassembled WGS sequence"/>
</dbReference>